<dbReference type="EMBL" id="CAUJNA010000406">
    <property type="protein sequence ID" value="CAJ1376587.1"/>
    <property type="molecule type" value="Genomic_DNA"/>
</dbReference>
<organism evidence="1 2">
    <name type="scientific">Effrenium voratum</name>
    <dbReference type="NCBI Taxonomy" id="2562239"/>
    <lineage>
        <taxon>Eukaryota</taxon>
        <taxon>Sar</taxon>
        <taxon>Alveolata</taxon>
        <taxon>Dinophyceae</taxon>
        <taxon>Suessiales</taxon>
        <taxon>Symbiodiniaceae</taxon>
        <taxon>Effrenium</taxon>
    </lineage>
</organism>
<dbReference type="AlphaFoldDB" id="A0AA36HWG9"/>
<evidence type="ECO:0000313" key="1">
    <source>
        <dbReference type="EMBL" id="CAJ1376587.1"/>
    </source>
</evidence>
<name>A0AA36HWG9_9DINO</name>
<evidence type="ECO:0000313" key="2">
    <source>
        <dbReference type="Proteomes" id="UP001178507"/>
    </source>
</evidence>
<dbReference type="Proteomes" id="UP001178507">
    <property type="component" value="Unassembled WGS sequence"/>
</dbReference>
<proteinExistence type="predicted"/>
<sequence length="215" mass="22776">MPSAMAEICSGLRRILRAFVPVTSVRSPAPIAAAATKEGEYYMLCMCHLPSHKAPLAQEVHAPAGVEEVLAPPAPAAVKAPPAPAAVEEVLAPPAPAAVKEVLAPPAPAAVKEVLAPPAPAAVEEVLAPPAPALTLLQQEFLAEEKAAREKVQEMVKRYRAMNRGPMNKMQQIEVDNLFRALIKTAQLKKMEAEEEEARCSQAHNLAPADEAVVA</sequence>
<comment type="caution">
    <text evidence="1">The sequence shown here is derived from an EMBL/GenBank/DDBJ whole genome shotgun (WGS) entry which is preliminary data.</text>
</comment>
<accession>A0AA36HWG9</accession>
<protein>
    <submittedName>
        <fullName evidence="1">Uncharacterized protein</fullName>
    </submittedName>
</protein>
<reference evidence="1" key="1">
    <citation type="submission" date="2023-08" db="EMBL/GenBank/DDBJ databases">
        <authorList>
            <person name="Chen Y."/>
            <person name="Shah S."/>
            <person name="Dougan E. K."/>
            <person name="Thang M."/>
            <person name="Chan C."/>
        </authorList>
    </citation>
    <scope>NUCLEOTIDE SEQUENCE</scope>
</reference>
<keyword evidence="2" id="KW-1185">Reference proteome</keyword>
<gene>
    <name evidence="1" type="ORF">EVOR1521_LOCUS5616</name>
</gene>